<evidence type="ECO:0000256" key="1">
    <source>
        <dbReference type="ARBA" id="ARBA00022737"/>
    </source>
</evidence>
<keyword evidence="4" id="KW-1185">Reference proteome</keyword>
<dbReference type="PANTHER" id="PTHR23346:SF19">
    <property type="entry name" value="PROTEASOME ADAPTER AND SCAFFOLD PROTEIN ECM29"/>
    <property type="match status" value="1"/>
</dbReference>
<dbReference type="GO" id="GO:0036503">
    <property type="term" value="P:ERAD pathway"/>
    <property type="evidence" value="ECO:0007669"/>
    <property type="project" value="TreeGrafter"/>
</dbReference>
<dbReference type="Pfam" id="PF23731">
    <property type="entry name" value="ARM_ECM29_C"/>
    <property type="match status" value="1"/>
</dbReference>
<comment type="caution">
    <text evidence="3">The sequence shown here is derived from an EMBL/GenBank/DDBJ whole genome shotgun (WGS) entry which is preliminary data.</text>
</comment>
<dbReference type="InterPro" id="IPR016024">
    <property type="entry name" value="ARM-type_fold"/>
</dbReference>
<dbReference type="GO" id="GO:0005737">
    <property type="term" value="C:cytoplasm"/>
    <property type="evidence" value="ECO:0007669"/>
    <property type="project" value="TreeGrafter"/>
</dbReference>
<dbReference type="Pfam" id="PF24492">
    <property type="entry name" value="HEAT_ECM29"/>
    <property type="match status" value="1"/>
</dbReference>
<dbReference type="Gene3D" id="1.25.10.10">
    <property type="entry name" value="Leucine-rich Repeat Variant"/>
    <property type="match status" value="1"/>
</dbReference>
<reference evidence="3 4" key="1">
    <citation type="submission" date="2021-08" db="EMBL/GenBank/DDBJ databases">
        <title>WGS assembly of Ceratopteris richardii.</title>
        <authorList>
            <person name="Marchant D.B."/>
            <person name="Chen G."/>
            <person name="Jenkins J."/>
            <person name="Shu S."/>
            <person name="Leebens-Mack J."/>
            <person name="Grimwood J."/>
            <person name="Schmutz J."/>
            <person name="Soltis P."/>
            <person name="Soltis D."/>
            <person name="Chen Z.-H."/>
        </authorList>
    </citation>
    <scope>NUCLEOTIDE SEQUENCE [LARGE SCALE GENOMIC DNA]</scope>
    <source>
        <strain evidence="3">Whitten #5841</strain>
        <tissue evidence="3">Leaf</tissue>
    </source>
</reference>
<organism evidence="3 4">
    <name type="scientific">Ceratopteris richardii</name>
    <name type="common">Triangle waterfern</name>
    <dbReference type="NCBI Taxonomy" id="49495"/>
    <lineage>
        <taxon>Eukaryota</taxon>
        <taxon>Viridiplantae</taxon>
        <taxon>Streptophyta</taxon>
        <taxon>Embryophyta</taxon>
        <taxon>Tracheophyta</taxon>
        <taxon>Polypodiopsida</taxon>
        <taxon>Polypodiidae</taxon>
        <taxon>Polypodiales</taxon>
        <taxon>Pteridineae</taxon>
        <taxon>Pteridaceae</taxon>
        <taxon>Parkerioideae</taxon>
        <taxon>Ceratopteris</taxon>
    </lineage>
</organism>
<feature type="domain" description="Proteasome adapter and scaffold protein ECM29 HEAT-repeat" evidence="2">
    <location>
        <begin position="1"/>
        <end position="151"/>
    </location>
</feature>
<dbReference type="InterPro" id="IPR055443">
    <property type="entry name" value="HEAT_ECM29"/>
</dbReference>
<evidence type="ECO:0000259" key="2">
    <source>
        <dbReference type="Pfam" id="PF24492"/>
    </source>
</evidence>
<gene>
    <name evidence="3" type="ORF">KP509_23G055400</name>
</gene>
<dbReference type="AlphaFoldDB" id="A0A8T2S2P6"/>
<evidence type="ECO:0000313" key="4">
    <source>
        <dbReference type="Proteomes" id="UP000825935"/>
    </source>
</evidence>
<evidence type="ECO:0000313" key="3">
    <source>
        <dbReference type="EMBL" id="KAH7302075.1"/>
    </source>
</evidence>
<dbReference type="PANTHER" id="PTHR23346">
    <property type="entry name" value="TRANSLATIONAL ACTIVATOR GCN1-RELATED"/>
    <property type="match status" value="1"/>
</dbReference>
<dbReference type="InterPro" id="IPR011989">
    <property type="entry name" value="ARM-like"/>
</dbReference>
<dbReference type="GO" id="GO:0060090">
    <property type="term" value="F:molecular adaptor activity"/>
    <property type="evidence" value="ECO:0007669"/>
    <property type="project" value="TreeGrafter"/>
</dbReference>
<accession>A0A8T2S2P6</accession>
<dbReference type="OMA" id="CIHIALA"/>
<dbReference type="Proteomes" id="UP000825935">
    <property type="component" value="Chromosome 23"/>
</dbReference>
<sequence>MLESLSSLEDQRLNYAELHIEKTGVSSESFENLRVSMAMDSPMWETLHFCLQKLDEPVMEKLVPRLIQLVRSGVGLNTRVGVSRFIDLMMHQHGPQMKKFTGVLLKVLKTAAQEEKSPAARQALVSACVSVAKYADNTQVQSLVEDVITLFNENIPNTKITSALLLKGLSNQAHNIFVGYHALVLPSAFIARFDDDKTVSNMFEELWEESISGESIALQLYAAEIVQLAIKGLSNTSWTHKKRCARALTRLAETAGPSIAPYVEPLLSALLEELPGHLWEGKEVLLDAVSAICRCYSTTISECSEVKKVDWQTIGSAVLTACSKRKTNYRNAALSCLEQVFLHCDNETVHCEAFSFLLQHCSTTVPSKGEIHDGNQVDGNIASSLEKTLLSFKANLQHVSICIIRNRFEELTSCLAEKLTGSYTWQIKLATVATIQELVGRISKDGYDEGHMHIVKSMEQLLLGLLECIRSVKVGQVRITCLQCMSALLEAGKWEIGKAVKECLLLLSELERDPSVKAVMETLLTTLSSNTTDLATT</sequence>
<keyword evidence="1" id="KW-0677">Repeat</keyword>
<proteinExistence type="predicted"/>
<dbReference type="GO" id="GO:0005634">
    <property type="term" value="C:nucleus"/>
    <property type="evidence" value="ECO:0007669"/>
    <property type="project" value="TreeGrafter"/>
</dbReference>
<dbReference type="OrthoDB" id="16066at2759"/>
<dbReference type="SUPFAM" id="SSF48371">
    <property type="entry name" value="ARM repeat"/>
    <property type="match status" value="1"/>
</dbReference>
<dbReference type="EMBL" id="CM035428">
    <property type="protein sequence ID" value="KAH7302075.1"/>
    <property type="molecule type" value="Genomic_DNA"/>
</dbReference>
<name>A0A8T2S2P6_CERRI</name>
<protein>
    <recommendedName>
        <fullName evidence="2">Proteasome adapter and scaffold protein ECM29 HEAT-repeat domain-containing protein</fullName>
    </recommendedName>
</protein>